<dbReference type="InterPro" id="IPR005082">
    <property type="entry name" value="Peptidase_U9_T4_prohead"/>
</dbReference>
<accession>E1A1F6</accession>
<evidence type="ECO:0000313" key="2">
    <source>
        <dbReference type="Proteomes" id="UP000002235"/>
    </source>
</evidence>
<dbReference type="Pfam" id="PF03420">
    <property type="entry name" value="Peptidase_S77"/>
    <property type="match status" value="1"/>
</dbReference>
<dbReference type="RefSeq" id="YP_003969126.1">
    <property type="nucleotide sequence ID" value="NC_014635.1"/>
</dbReference>
<gene>
    <name evidence="1" type="ORF">phiAS4_ORF0108</name>
</gene>
<keyword evidence="1" id="KW-0645">Protease</keyword>
<reference evidence="1 2" key="1">
    <citation type="journal article" date="2012" name="Arch. Virol.">
        <title>Complete genomic sequence of a T4-like bacteriophage, phiAS4, infecting Aeromonas salmonicida subsp. salmonicida.</title>
        <authorList>
            <person name="Kim J.H."/>
            <person name="Son J.S."/>
            <person name="Choi Y.J."/>
            <person name="Choresca C.H."/>
            <person name="Shin S.P."/>
            <person name="Han J.E."/>
            <person name="Jun J.W."/>
            <person name="Park S.C."/>
        </authorList>
    </citation>
    <scope>NUCLEOTIDE SEQUENCE [LARGE SCALE GENOMIC DNA]</scope>
</reference>
<protein>
    <submittedName>
        <fullName evidence="1">Prohead core-like protein and protease</fullName>
    </submittedName>
</protein>
<dbReference type="GO" id="GO:0006508">
    <property type="term" value="P:proteolysis"/>
    <property type="evidence" value="ECO:0007669"/>
    <property type="project" value="UniProtKB-KW"/>
</dbReference>
<dbReference type="GO" id="GO:0008233">
    <property type="term" value="F:peptidase activity"/>
    <property type="evidence" value="ECO:0007669"/>
    <property type="project" value="UniProtKB-KW"/>
</dbReference>
<keyword evidence="2" id="KW-1185">Reference proteome</keyword>
<dbReference type="Proteomes" id="UP000002235">
    <property type="component" value="Segment"/>
</dbReference>
<dbReference type="EMBL" id="HM452125">
    <property type="protein sequence ID" value="ADM79680.1"/>
    <property type="molecule type" value="Genomic_DNA"/>
</dbReference>
<organism evidence="1 2">
    <name type="scientific">Aeromonas phage phiAS4</name>
    <dbReference type="NCBI Taxonomy" id="879628"/>
    <lineage>
        <taxon>Viruses</taxon>
        <taxon>Duplodnaviria</taxon>
        <taxon>Heunggongvirae</taxon>
        <taxon>Uroviricota</taxon>
        <taxon>Caudoviricetes</taxon>
        <taxon>Pantevenvirales</taxon>
        <taxon>Straboviridae</taxon>
        <taxon>Tulanevirus</taxon>
        <taxon>Tulanevirus as4</taxon>
    </lineage>
</organism>
<dbReference type="KEGG" id="vg:9861243"/>
<sequence>MEDELLIEVWGLPGGTCSELVVESVDDGKGALYIEGIFMQANVKNRNGRIYPKAVLAKAVDDYIATQINSKQSLGETNHPARPMPDPNLASIIVEKLWWEGDNVMGRARVIEGDFGPGDKLAANIRAGWIPGVSSRGLGQVKGGFVQEGYRLTVAVDVVWGPSAPQAYVKPLRESKEQESEAPTDAINNNVSTLNEAFSQLAKNIGFNVELKEKPNVP</sequence>
<name>E1A1F6_9CAUD</name>
<evidence type="ECO:0000313" key="1">
    <source>
        <dbReference type="EMBL" id="ADM79680.1"/>
    </source>
</evidence>
<keyword evidence="1" id="KW-0378">Hydrolase</keyword>
<proteinExistence type="predicted"/>
<dbReference type="GeneID" id="9861243"/>